<reference evidence="2 3" key="1">
    <citation type="submission" date="2015-07" db="EMBL/GenBank/DDBJ databases">
        <title>High-quality genome of monoxenous trypanosomatid Leptomonas pyrrhocoris.</title>
        <authorList>
            <person name="Flegontov P."/>
            <person name="Butenko A."/>
            <person name="Firsov S."/>
            <person name="Vlcek C."/>
            <person name="Logacheva M.D."/>
            <person name="Field M."/>
            <person name="Filatov D."/>
            <person name="Flegontova O."/>
            <person name="Gerasimov E."/>
            <person name="Jackson A.P."/>
            <person name="Kelly S."/>
            <person name="Opperdoes F."/>
            <person name="O'Reilly A."/>
            <person name="Votypka J."/>
            <person name="Yurchenko V."/>
            <person name="Lukes J."/>
        </authorList>
    </citation>
    <scope>NUCLEOTIDE SEQUENCE [LARGE SCALE GENOMIC DNA]</scope>
    <source>
        <strain evidence="2">H10</strain>
    </source>
</reference>
<dbReference type="EMBL" id="LGTL01000018">
    <property type="protein sequence ID" value="KPA76882.1"/>
    <property type="molecule type" value="Genomic_DNA"/>
</dbReference>
<dbReference type="OMA" id="SFMQMEI"/>
<dbReference type="GeneID" id="26907561"/>
<dbReference type="AlphaFoldDB" id="A0A0N1J4H9"/>
<keyword evidence="3" id="KW-1185">Reference proteome</keyword>
<name>A0A0N1J4H9_LEPPY</name>
<proteinExistence type="predicted"/>
<keyword evidence="1" id="KW-0175">Coiled coil</keyword>
<dbReference type="RefSeq" id="XP_015655321.1">
    <property type="nucleotide sequence ID" value="XM_015805844.1"/>
</dbReference>
<comment type="caution">
    <text evidence="2">The sequence shown here is derived from an EMBL/GenBank/DDBJ whole genome shotgun (WGS) entry which is preliminary data.</text>
</comment>
<protein>
    <submittedName>
        <fullName evidence="2">Uncharacterized protein</fullName>
    </submittedName>
</protein>
<evidence type="ECO:0000256" key="1">
    <source>
        <dbReference type="SAM" id="Coils"/>
    </source>
</evidence>
<dbReference type="Proteomes" id="UP000037923">
    <property type="component" value="Unassembled WGS sequence"/>
</dbReference>
<evidence type="ECO:0000313" key="3">
    <source>
        <dbReference type="Proteomes" id="UP000037923"/>
    </source>
</evidence>
<evidence type="ECO:0000313" key="2">
    <source>
        <dbReference type="EMBL" id="KPA76882.1"/>
    </source>
</evidence>
<sequence>MFRERLIDFYRKHNPACLDSIDDILKIFDGREEELFRVLEEKYADIHRGSQKLLSSSTLTNALLIGDNSSCGGSAQQSPYAENRTFNSKLDSQGRRDFGATKLAEQHSVYCSDANESTVLGCLKENGTYPRAKGRSILTDDAHNLYSLRKECDQLKTSNYALRCDVLVLQAENEALTRQRKDDEETMEKLRAHIDYHDKIEHALVGKVAASELRGKAVLSEDEFASIISASQDRLSNYYEEKISFMQMEINMFYKHAAERVKEKDAIITALKQLLSQC</sequence>
<organism evidence="2 3">
    <name type="scientific">Leptomonas pyrrhocoris</name>
    <name type="common">Firebug parasite</name>
    <dbReference type="NCBI Taxonomy" id="157538"/>
    <lineage>
        <taxon>Eukaryota</taxon>
        <taxon>Discoba</taxon>
        <taxon>Euglenozoa</taxon>
        <taxon>Kinetoplastea</taxon>
        <taxon>Metakinetoplastina</taxon>
        <taxon>Trypanosomatida</taxon>
        <taxon>Trypanosomatidae</taxon>
        <taxon>Leishmaniinae</taxon>
        <taxon>Leptomonas</taxon>
    </lineage>
</organism>
<dbReference type="VEuPathDB" id="TriTrypDB:LpyrH10_18_0020"/>
<gene>
    <name evidence="2" type="ORF">ABB37_07275</name>
</gene>
<feature type="coiled-coil region" evidence="1">
    <location>
        <begin position="166"/>
        <end position="193"/>
    </location>
</feature>
<dbReference type="OrthoDB" id="265801at2759"/>
<accession>A0A0N1J4H9</accession>